<dbReference type="EMBL" id="JAGVRK010000001">
    <property type="protein sequence ID" value="MBS2968857.1"/>
    <property type="molecule type" value="Genomic_DNA"/>
</dbReference>
<comment type="similarity">
    <text evidence="1">Belongs to the peptidase S16 family.</text>
</comment>
<comment type="catalytic activity">
    <reaction evidence="1">
        <text>Hydrolysis of proteins in presence of ATP.</text>
        <dbReference type="EC" id="3.4.21.53"/>
    </reaction>
</comment>
<comment type="caution">
    <text evidence="5">The sequence shown here is derived from an EMBL/GenBank/DDBJ whole genome shotgun (WGS) entry which is preliminary data.</text>
</comment>
<evidence type="ECO:0000256" key="2">
    <source>
        <dbReference type="SAM" id="Phobius"/>
    </source>
</evidence>
<feature type="active site" evidence="1">
    <location>
        <position position="286"/>
    </location>
</feature>
<dbReference type="Pfam" id="PF05362">
    <property type="entry name" value="Lon_C"/>
    <property type="match status" value="1"/>
</dbReference>
<sequence length="346" mass="37356">MRNKRKGAIRAFVIGIIIAMAISYIKLPYYVTKPGNASALEPIIEVDGGYDSAGSFSLTTVSIGRASILGYLAAQFDEYAEILPMNQVKAPDESDEEYLNRQLKLMEGSQESALILAYHEAGKDVTSKFNGVYVNSLIKGMPAAKSLKAGDRVYEIDGKALKSSEEFVSYVEKKKEGDQLSITFERGGKKRTVPVAIAKFPESLTNGGESKAGIGITLMTDREVTVNPDIKLDTEDIGGPSAGLMMSLEIYDQLTKEDFTKGYQIAGTGTIAETGEVGPIGGISQKIVAADKSGAEIFFAPSENGKKGSNYEEAVKTAKDIKTKMKIVPVDQFNDAVGYLKQLKLK</sequence>
<keyword evidence="2" id="KW-0812">Transmembrane</keyword>
<evidence type="ECO:0000256" key="1">
    <source>
        <dbReference type="PROSITE-ProRule" id="PRU01122"/>
    </source>
</evidence>
<dbReference type="PANTHER" id="PTHR10046">
    <property type="entry name" value="ATP DEPENDENT LON PROTEASE FAMILY MEMBER"/>
    <property type="match status" value="1"/>
</dbReference>
<feature type="transmembrane region" description="Helical" evidence="2">
    <location>
        <begin position="7"/>
        <end position="25"/>
    </location>
</feature>
<organism evidence="5 6">
    <name type="scientific">Metabacillus flavus</name>
    <dbReference type="NCBI Taxonomy" id="2823519"/>
    <lineage>
        <taxon>Bacteria</taxon>
        <taxon>Bacillati</taxon>
        <taxon>Bacillota</taxon>
        <taxon>Bacilli</taxon>
        <taxon>Bacillales</taxon>
        <taxon>Bacillaceae</taxon>
        <taxon>Metabacillus</taxon>
    </lineage>
</organism>
<evidence type="ECO:0000259" key="4">
    <source>
        <dbReference type="PROSITE" id="PS51786"/>
    </source>
</evidence>
<dbReference type="RefSeq" id="WP_211557949.1">
    <property type="nucleotide sequence ID" value="NZ_JAGVRK010000001.1"/>
</dbReference>
<dbReference type="EC" id="3.4.21.53" evidence="1"/>
<dbReference type="InterPro" id="IPR014721">
    <property type="entry name" value="Ribsml_uS5_D2-typ_fold_subgr"/>
</dbReference>
<dbReference type="InterPro" id="IPR001478">
    <property type="entry name" value="PDZ"/>
</dbReference>
<feature type="active site" evidence="1">
    <location>
        <position position="241"/>
    </location>
</feature>
<keyword evidence="1" id="KW-0720">Serine protease</keyword>
<proteinExistence type="inferred from homology"/>
<dbReference type="SUPFAM" id="SSF50156">
    <property type="entry name" value="PDZ domain-like"/>
    <property type="match status" value="1"/>
</dbReference>
<dbReference type="InterPro" id="IPR020568">
    <property type="entry name" value="Ribosomal_Su5_D2-typ_SF"/>
</dbReference>
<name>A0ABS5LDS3_9BACI</name>
<dbReference type="InterPro" id="IPR008269">
    <property type="entry name" value="Lon_proteolytic"/>
</dbReference>
<keyword evidence="2" id="KW-1133">Transmembrane helix</keyword>
<dbReference type="SMART" id="SM00228">
    <property type="entry name" value="PDZ"/>
    <property type="match status" value="1"/>
</dbReference>
<dbReference type="PROSITE" id="PS51786">
    <property type="entry name" value="LON_PROTEOLYTIC"/>
    <property type="match status" value="1"/>
</dbReference>
<keyword evidence="1" id="KW-0378">Hydrolase</keyword>
<dbReference type="InterPro" id="IPR027065">
    <property type="entry name" value="Lon_Prtase"/>
</dbReference>
<dbReference type="Pfam" id="PF13180">
    <property type="entry name" value="PDZ_2"/>
    <property type="match status" value="1"/>
</dbReference>
<dbReference type="NCBIfam" id="NF041438">
    <property type="entry name" value="SepM_fam_S16"/>
    <property type="match status" value="1"/>
</dbReference>
<protein>
    <recommendedName>
        <fullName evidence="1">endopeptidase La</fullName>
        <ecNumber evidence="1">3.4.21.53</ecNumber>
    </recommendedName>
</protein>
<dbReference type="Gene3D" id="3.30.230.10">
    <property type="match status" value="1"/>
</dbReference>
<keyword evidence="1" id="KW-0645">Protease</keyword>
<reference evidence="5 6" key="1">
    <citation type="submission" date="2021-04" db="EMBL/GenBank/DDBJ databases">
        <title>Metabacillus sp. strain KIGAM252 whole genome sequence.</title>
        <authorList>
            <person name="Seo M.-J."/>
            <person name="Cho E.-S."/>
            <person name="Hwang C.Y."/>
            <person name="Yoon D.J."/>
        </authorList>
    </citation>
    <scope>NUCLEOTIDE SEQUENCE [LARGE SCALE GENOMIC DNA]</scope>
    <source>
        <strain evidence="5 6">KIGAM252</strain>
    </source>
</reference>
<keyword evidence="2" id="KW-0472">Membrane</keyword>
<accession>A0ABS5LDS3</accession>
<evidence type="ECO:0000313" key="5">
    <source>
        <dbReference type="EMBL" id="MBS2968857.1"/>
    </source>
</evidence>
<keyword evidence="6" id="KW-1185">Reference proteome</keyword>
<evidence type="ECO:0000259" key="3">
    <source>
        <dbReference type="PROSITE" id="PS50106"/>
    </source>
</evidence>
<dbReference type="Gene3D" id="2.30.42.10">
    <property type="match status" value="1"/>
</dbReference>
<dbReference type="SUPFAM" id="SSF54211">
    <property type="entry name" value="Ribosomal protein S5 domain 2-like"/>
    <property type="match status" value="1"/>
</dbReference>
<dbReference type="Proteomes" id="UP000682403">
    <property type="component" value="Unassembled WGS sequence"/>
</dbReference>
<gene>
    <name evidence="5" type="ORF">J9317_08810</name>
</gene>
<feature type="domain" description="PDZ" evidence="3">
    <location>
        <begin position="102"/>
        <end position="186"/>
    </location>
</feature>
<feature type="domain" description="Lon proteolytic" evidence="4">
    <location>
        <begin position="235"/>
        <end position="343"/>
    </location>
</feature>
<evidence type="ECO:0000313" key="6">
    <source>
        <dbReference type="Proteomes" id="UP000682403"/>
    </source>
</evidence>
<dbReference type="PROSITE" id="PS50106">
    <property type="entry name" value="PDZ"/>
    <property type="match status" value="1"/>
</dbReference>
<dbReference type="InterPro" id="IPR036034">
    <property type="entry name" value="PDZ_sf"/>
</dbReference>